<organism evidence="1 2">
    <name type="scientific">Mytilus edulis</name>
    <name type="common">Blue mussel</name>
    <dbReference type="NCBI Taxonomy" id="6550"/>
    <lineage>
        <taxon>Eukaryota</taxon>
        <taxon>Metazoa</taxon>
        <taxon>Spiralia</taxon>
        <taxon>Lophotrochozoa</taxon>
        <taxon>Mollusca</taxon>
        <taxon>Bivalvia</taxon>
        <taxon>Autobranchia</taxon>
        <taxon>Pteriomorphia</taxon>
        <taxon>Mytilida</taxon>
        <taxon>Mytiloidea</taxon>
        <taxon>Mytilidae</taxon>
        <taxon>Mytilinae</taxon>
        <taxon>Mytilus</taxon>
    </lineage>
</organism>
<sequence length="209" mass="24731">MDTTKQRYINKLRQPYGLAMHVVPMYFEREILNKTCSFFYFLEQNKHELFHAYINYAPCCMCNDSFEDSSISRSVSLRRKQFHILYESTGQQNLDHEKRNEKYRIKPHCLCKYVPTQVKLIDLDITMLCAIINSCCIPTPGNAIEFNAIRDVRNFMNHIGESTDISKSTFEEKWKILETCSLSLAEVTGEVHRHMIHTRFQDLKRANRY</sequence>
<name>A0A8S3Q849_MYTED</name>
<dbReference type="EMBL" id="CAJPWZ010000447">
    <property type="protein sequence ID" value="CAG2192796.1"/>
    <property type="molecule type" value="Genomic_DNA"/>
</dbReference>
<keyword evidence="2" id="KW-1185">Reference proteome</keyword>
<gene>
    <name evidence="1" type="ORF">MEDL_7955</name>
</gene>
<proteinExistence type="predicted"/>
<evidence type="ECO:0008006" key="3">
    <source>
        <dbReference type="Google" id="ProtNLM"/>
    </source>
</evidence>
<accession>A0A8S3Q849</accession>
<dbReference type="OrthoDB" id="10340599at2759"/>
<dbReference type="Proteomes" id="UP000683360">
    <property type="component" value="Unassembled WGS sequence"/>
</dbReference>
<evidence type="ECO:0000313" key="1">
    <source>
        <dbReference type="EMBL" id="CAG2192796.1"/>
    </source>
</evidence>
<protein>
    <recommendedName>
        <fullName evidence="3">DZIP3-like HEPN domain-containing protein</fullName>
    </recommendedName>
</protein>
<reference evidence="1" key="1">
    <citation type="submission" date="2021-03" db="EMBL/GenBank/DDBJ databases">
        <authorList>
            <person name="Bekaert M."/>
        </authorList>
    </citation>
    <scope>NUCLEOTIDE SEQUENCE</scope>
</reference>
<dbReference type="AlphaFoldDB" id="A0A8S3Q849"/>
<comment type="caution">
    <text evidence="1">The sequence shown here is derived from an EMBL/GenBank/DDBJ whole genome shotgun (WGS) entry which is preliminary data.</text>
</comment>
<evidence type="ECO:0000313" key="2">
    <source>
        <dbReference type="Proteomes" id="UP000683360"/>
    </source>
</evidence>